<proteinExistence type="predicted"/>
<protein>
    <submittedName>
        <fullName evidence="1">Uncharacterized protein</fullName>
    </submittedName>
</protein>
<sequence>MPKAIRANSKISESKAAGIVAELERWREGELGTKLTWERIEAFSGFTRQALSRHQEISHAYKEAKRALADPARRSRSRANSDEIAYLDQTLANLHSQIRRYEALEQQWLQRWQRIAYHCSRKGMSIEELDQPLDDLNRKGV</sequence>
<comment type="caution">
    <text evidence="1">The sequence shown here is derived from an EMBL/GenBank/DDBJ whole genome shotgun (WGS) entry which is preliminary data.</text>
</comment>
<evidence type="ECO:0000313" key="1">
    <source>
        <dbReference type="EMBL" id="MEX3935748.1"/>
    </source>
</evidence>
<evidence type="ECO:0000313" key="2">
    <source>
        <dbReference type="Proteomes" id="UP001558850"/>
    </source>
</evidence>
<keyword evidence="2" id="KW-1185">Reference proteome</keyword>
<dbReference type="EMBL" id="JBFRCH010000023">
    <property type="protein sequence ID" value="MEX3935748.1"/>
    <property type="molecule type" value="Genomic_DNA"/>
</dbReference>
<name>A0ACC6U7T1_9BURK</name>
<accession>A0ACC6U7T1</accession>
<organism evidence="1 2">
    <name type="scientific">Paraburkholderia phymatum</name>
    <dbReference type="NCBI Taxonomy" id="148447"/>
    <lineage>
        <taxon>Bacteria</taxon>
        <taxon>Pseudomonadati</taxon>
        <taxon>Pseudomonadota</taxon>
        <taxon>Betaproteobacteria</taxon>
        <taxon>Burkholderiales</taxon>
        <taxon>Burkholderiaceae</taxon>
        <taxon>Paraburkholderia</taxon>
    </lineage>
</organism>
<dbReference type="Proteomes" id="UP001558850">
    <property type="component" value="Unassembled WGS sequence"/>
</dbReference>
<gene>
    <name evidence="1" type="ORF">AB4Y32_28770</name>
</gene>
<reference evidence="1" key="1">
    <citation type="submission" date="2024-07" db="EMBL/GenBank/DDBJ databases">
        <title>A survey of Mimosa microsymbionts across Brazilian biomes reveals a high diversity of Paraburkholderia nodulating endemic species, but also that Cupriavidus is common as a symbiont of widespread species.</title>
        <authorList>
            <person name="Rouws L."/>
            <person name="Barauna A."/>
            <person name="Beukes C."/>
            <person name="Rouws J.R.C."/>
            <person name="De Faria S.M."/>
            <person name="Gross E."/>
            <person name="Bueno Dos Reis Junior F."/>
            <person name="Simon M.F."/>
            <person name="Maluk M."/>
            <person name="Odee D.W."/>
            <person name="Kenicer G."/>
            <person name="Young J.P.W."/>
            <person name="Reis V.M."/>
            <person name="Zilli J."/>
            <person name="James E.K."/>
        </authorList>
    </citation>
    <scope>NUCLEOTIDE SEQUENCE</scope>
    <source>
        <strain evidence="1">EG181B</strain>
    </source>
</reference>